<name>A0A6L9L075_9BACT</name>
<dbReference type="Pfam" id="PF13576">
    <property type="entry name" value="Pentapeptide_3"/>
    <property type="match status" value="1"/>
</dbReference>
<keyword evidence="1" id="KW-0732">Signal</keyword>
<dbReference type="AlphaFoldDB" id="A0A6L9L075"/>
<evidence type="ECO:0008006" key="4">
    <source>
        <dbReference type="Google" id="ProtNLM"/>
    </source>
</evidence>
<keyword evidence="3" id="KW-1185">Reference proteome</keyword>
<protein>
    <recommendedName>
        <fullName evidence="4">Pentapeptide repeat-containing protein</fullName>
    </recommendedName>
</protein>
<dbReference type="InterPro" id="IPR001646">
    <property type="entry name" value="5peptide_repeat"/>
</dbReference>
<dbReference type="Gene3D" id="2.160.20.80">
    <property type="entry name" value="E3 ubiquitin-protein ligase SopA"/>
    <property type="match status" value="1"/>
</dbReference>
<accession>A0A6L9L075</accession>
<evidence type="ECO:0000313" key="2">
    <source>
        <dbReference type="EMBL" id="NDU93884.1"/>
    </source>
</evidence>
<reference evidence="2 3" key="1">
    <citation type="submission" date="2020-02" db="EMBL/GenBank/DDBJ databases">
        <title>Draft genome sequence of two Spirosoma agri KCTC 52727 and Spirosoma terrae KCTC 52035.</title>
        <authorList>
            <person name="Rojas J."/>
            <person name="Ambika Manirajan B."/>
            <person name="Suarez C."/>
            <person name="Ratering S."/>
            <person name="Schnell S."/>
        </authorList>
    </citation>
    <scope>NUCLEOTIDE SEQUENCE [LARGE SCALE GENOMIC DNA]</scope>
    <source>
        <strain evidence="2 3">KCTC 52035</strain>
    </source>
</reference>
<comment type="caution">
    <text evidence="2">The sequence shown here is derived from an EMBL/GenBank/DDBJ whole genome shotgun (WGS) entry which is preliminary data.</text>
</comment>
<organism evidence="2 3">
    <name type="scientific">Spirosoma terrae</name>
    <dbReference type="NCBI Taxonomy" id="1968276"/>
    <lineage>
        <taxon>Bacteria</taxon>
        <taxon>Pseudomonadati</taxon>
        <taxon>Bacteroidota</taxon>
        <taxon>Cytophagia</taxon>
        <taxon>Cytophagales</taxon>
        <taxon>Cytophagaceae</taxon>
        <taxon>Spirosoma</taxon>
    </lineage>
</organism>
<gene>
    <name evidence="2" type="ORF">GK108_03290</name>
</gene>
<evidence type="ECO:0000313" key="3">
    <source>
        <dbReference type="Proteomes" id="UP000474175"/>
    </source>
</evidence>
<dbReference type="InterPro" id="IPR011050">
    <property type="entry name" value="Pectin_lyase_fold/virulence"/>
</dbReference>
<dbReference type="SUPFAM" id="SSF51126">
    <property type="entry name" value="Pectin lyase-like"/>
    <property type="match status" value="1"/>
</dbReference>
<feature type="chain" id="PRO_5026941552" description="Pentapeptide repeat-containing protein" evidence="1">
    <location>
        <begin position="21"/>
        <end position="259"/>
    </location>
</feature>
<feature type="signal peptide" evidence="1">
    <location>
        <begin position="1"/>
        <end position="20"/>
    </location>
</feature>
<proteinExistence type="predicted"/>
<dbReference type="EMBL" id="JAAFZH010000001">
    <property type="protein sequence ID" value="NDU93884.1"/>
    <property type="molecule type" value="Genomic_DNA"/>
</dbReference>
<sequence length="259" mass="29628">MKTLLASLLLTCIAMSPTLAQNTVDAKDILAKINRKESVTYQNATITGDLDLTNLANRREVKEGSWRGESREYLSTVEAPVSFKNCTFKGKFLAYRTDASDERKLFSRSNTVYNADFNEAVTIENCTFDDDATFKYSHFRQRAIFTGNTFRETGLFKYAQFANAADFSGSNFKGYADFKYTKFNESSAFQKAEFGRYADFKYTKFDERVDFSQARFNGPADFKYTHLPRGTRFDDARFSGSTDFKYTTLDGRKFSPNAR</sequence>
<evidence type="ECO:0000256" key="1">
    <source>
        <dbReference type="SAM" id="SignalP"/>
    </source>
</evidence>
<dbReference type="Proteomes" id="UP000474175">
    <property type="component" value="Unassembled WGS sequence"/>
</dbReference>